<dbReference type="CDD" id="cd06578">
    <property type="entry name" value="HemD"/>
    <property type="match status" value="1"/>
</dbReference>
<dbReference type="AlphaFoldDB" id="A0A543KDR0"/>
<organism evidence="2 3">
    <name type="scientific">Roseinatronobacter monicus</name>
    <dbReference type="NCBI Taxonomy" id="393481"/>
    <lineage>
        <taxon>Bacteria</taxon>
        <taxon>Pseudomonadati</taxon>
        <taxon>Pseudomonadota</taxon>
        <taxon>Alphaproteobacteria</taxon>
        <taxon>Rhodobacterales</taxon>
        <taxon>Paracoccaceae</taxon>
        <taxon>Roseinatronobacter</taxon>
    </lineage>
</organism>
<dbReference type="Proteomes" id="UP000320582">
    <property type="component" value="Unassembled WGS sequence"/>
</dbReference>
<reference evidence="2 3" key="1">
    <citation type="submission" date="2019-06" db="EMBL/GenBank/DDBJ databases">
        <title>Genomic Encyclopedia of Archaeal and Bacterial Type Strains, Phase II (KMG-II): from individual species to whole genera.</title>
        <authorList>
            <person name="Goeker M."/>
        </authorList>
    </citation>
    <scope>NUCLEOTIDE SEQUENCE [LARGE SCALE GENOMIC DNA]</scope>
    <source>
        <strain evidence="2 3">DSM 18423</strain>
    </source>
</reference>
<gene>
    <name evidence="2" type="ORF">BD293_1803</name>
</gene>
<dbReference type="Gene3D" id="3.40.50.10090">
    <property type="match status" value="2"/>
</dbReference>
<dbReference type="InterPro" id="IPR003754">
    <property type="entry name" value="4pyrrol_synth_uPrphyn_synth"/>
</dbReference>
<comment type="caution">
    <text evidence="2">The sequence shown here is derived from an EMBL/GenBank/DDBJ whole genome shotgun (WGS) entry which is preliminary data.</text>
</comment>
<evidence type="ECO:0000313" key="2">
    <source>
        <dbReference type="EMBL" id="TQM93174.1"/>
    </source>
</evidence>
<proteinExistence type="predicted"/>
<protein>
    <submittedName>
        <fullName evidence="2">Uroporphyrinogen-III synthase</fullName>
    </submittedName>
</protein>
<keyword evidence="3" id="KW-1185">Reference proteome</keyword>
<dbReference type="InterPro" id="IPR036108">
    <property type="entry name" value="4pyrrol_syn_uPrphyn_synt_sf"/>
</dbReference>
<dbReference type="RefSeq" id="WP_142080913.1">
    <property type="nucleotide sequence ID" value="NZ_VFPT01000001.1"/>
</dbReference>
<name>A0A543KDR0_9RHOB</name>
<sequence>MPQRPCLMLTRPETESARFAEQAQAAGWRGSVMSAPLLEIVLLPLDVAALTGARTLVFTSQHAVSALSLATDARDWVVWAVGPRTAQAARAAGFAIVHQSGGDANALLDDLTHSPPLAPVVHLRGRHAASDIAAALRAQGQDASAVVCYEQVAQPLSAQAMARLRQGGHVVLPVFSPRSGRLLADAIAAIAPLPTRLHLVAISTAAANAATISPLASCHVAARPDARSMCDALATMQQTLEPLGKPR</sequence>
<accession>A0A543KDR0</accession>
<feature type="domain" description="Tetrapyrrole biosynthesis uroporphyrinogen III synthase" evidence="1">
    <location>
        <begin position="18"/>
        <end position="229"/>
    </location>
</feature>
<evidence type="ECO:0000313" key="3">
    <source>
        <dbReference type="Proteomes" id="UP000320582"/>
    </source>
</evidence>
<dbReference type="GO" id="GO:0033014">
    <property type="term" value="P:tetrapyrrole biosynthetic process"/>
    <property type="evidence" value="ECO:0007669"/>
    <property type="project" value="InterPro"/>
</dbReference>
<dbReference type="EMBL" id="VFPT01000001">
    <property type="protein sequence ID" value="TQM93174.1"/>
    <property type="molecule type" value="Genomic_DNA"/>
</dbReference>
<dbReference type="GO" id="GO:0004852">
    <property type="term" value="F:uroporphyrinogen-III synthase activity"/>
    <property type="evidence" value="ECO:0007669"/>
    <property type="project" value="InterPro"/>
</dbReference>
<evidence type="ECO:0000259" key="1">
    <source>
        <dbReference type="Pfam" id="PF02602"/>
    </source>
</evidence>
<dbReference type="Pfam" id="PF02602">
    <property type="entry name" value="HEM4"/>
    <property type="match status" value="1"/>
</dbReference>
<dbReference type="OrthoDB" id="7204250at2"/>
<dbReference type="SUPFAM" id="SSF69618">
    <property type="entry name" value="HemD-like"/>
    <property type="match status" value="1"/>
</dbReference>